<dbReference type="Pfam" id="PF00194">
    <property type="entry name" value="Carb_anhydrase"/>
    <property type="match status" value="1"/>
</dbReference>
<dbReference type="Gene3D" id="3.10.200.10">
    <property type="entry name" value="Alpha carbonic anhydrase"/>
    <property type="match status" value="1"/>
</dbReference>
<dbReference type="SUPFAM" id="SSF51069">
    <property type="entry name" value="Carbonic anhydrase"/>
    <property type="match status" value="1"/>
</dbReference>
<reference evidence="3" key="1">
    <citation type="submission" date="2025-08" db="UniProtKB">
        <authorList>
            <consortium name="RefSeq"/>
        </authorList>
    </citation>
    <scope>IDENTIFICATION</scope>
    <source>
        <tissue evidence="3">Muscle</tissue>
    </source>
</reference>
<gene>
    <name evidence="3" type="primary">LOC106462907</name>
</gene>
<feature type="domain" description="Alpha-carbonic anhydrase" evidence="1">
    <location>
        <begin position="1"/>
        <end position="61"/>
    </location>
</feature>
<dbReference type="PROSITE" id="PS51144">
    <property type="entry name" value="ALPHA_CA_2"/>
    <property type="match status" value="1"/>
</dbReference>
<dbReference type="RefSeq" id="XP_022246021.1">
    <property type="nucleotide sequence ID" value="XM_022390313.1"/>
</dbReference>
<evidence type="ECO:0000313" key="3">
    <source>
        <dbReference type="RefSeq" id="XP_022246021.1"/>
    </source>
</evidence>
<protein>
    <submittedName>
        <fullName evidence="3">Carbonic anhydrase-related protein 10-like</fullName>
    </submittedName>
</protein>
<dbReference type="GeneID" id="106462907"/>
<evidence type="ECO:0000313" key="2">
    <source>
        <dbReference type="Proteomes" id="UP000694941"/>
    </source>
</evidence>
<sequence length="90" mass="10713">MPGCHETVTWLVMNKPIYITIQQLYALRQLMQGEPENPKAPLVNNFRPIQDRHHRLLRTNIDFNRRKDLQCPTMYRDMFYRANTGTPGLQ</sequence>
<dbReference type="InterPro" id="IPR036398">
    <property type="entry name" value="CA_dom_sf"/>
</dbReference>
<accession>A0ABM1SQW5</accession>
<organism evidence="2 3">
    <name type="scientific">Limulus polyphemus</name>
    <name type="common">Atlantic horseshoe crab</name>
    <dbReference type="NCBI Taxonomy" id="6850"/>
    <lineage>
        <taxon>Eukaryota</taxon>
        <taxon>Metazoa</taxon>
        <taxon>Ecdysozoa</taxon>
        <taxon>Arthropoda</taxon>
        <taxon>Chelicerata</taxon>
        <taxon>Merostomata</taxon>
        <taxon>Xiphosura</taxon>
        <taxon>Limulidae</taxon>
        <taxon>Limulus</taxon>
    </lineage>
</organism>
<dbReference type="Proteomes" id="UP000694941">
    <property type="component" value="Unplaced"/>
</dbReference>
<name>A0ABM1SQW5_LIMPO</name>
<proteinExistence type="predicted"/>
<evidence type="ECO:0000259" key="1">
    <source>
        <dbReference type="PROSITE" id="PS51144"/>
    </source>
</evidence>
<dbReference type="InterPro" id="IPR001148">
    <property type="entry name" value="CA_dom"/>
</dbReference>
<keyword evidence="2" id="KW-1185">Reference proteome</keyword>